<keyword evidence="3" id="KW-0479">Metal-binding</keyword>
<dbReference type="AlphaFoldDB" id="A0A9P0AFL5"/>
<evidence type="ECO:0000259" key="9">
    <source>
        <dbReference type="PROSITE" id="PS51864"/>
    </source>
</evidence>
<feature type="signal peptide" evidence="8">
    <location>
        <begin position="1"/>
        <end position="17"/>
    </location>
</feature>
<comment type="cofactor">
    <cofactor evidence="1">
        <name>Zn(2+)</name>
        <dbReference type="ChEBI" id="CHEBI:29105"/>
    </cofactor>
</comment>
<keyword evidence="5" id="KW-0862">Zinc</keyword>
<evidence type="ECO:0000256" key="2">
    <source>
        <dbReference type="ARBA" id="ARBA00022670"/>
    </source>
</evidence>
<dbReference type="SUPFAM" id="SSF55486">
    <property type="entry name" value="Metalloproteases ('zincins'), catalytic domain"/>
    <property type="match status" value="1"/>
</dbReference>
<dbReference type="PANTHER" id="PTHR10127:SF780">
    <property type="entry name" value="METALLOENDOPEPTIDASE"/>
    <property type="match status" value="1"/>
</dbReference>
<keyword evidence="6" id="KW-0482">Metalloprotease</keyword>
<keyword evidence="8" id="KW-0732">Signal</keyword>
<evidence type="ECO:0000256" key="6">
    <source>
        <dbReference type="ARBA" id="ARBA00023049"/>
    </source>
</evidence>
<keyword evidence="4" id="KW-0378">Hydrolase</keyword>
<evidence type="ECO:0000256" key="3">
    <source>
        <dbReference type="ARBA" id="ARBA00022723"/>
    </source>
</evidence>
<dbReference type="InterPro" id="IPR001506">
    <property type="entry name" value="Peptidase_M12A"/>
</dbReference>
<dbReference type="Pfam" id="PF01400">
    <property type="entry name" value="Astacin"/>
    <property type="match status" value="1"/>
</dbReference>
<keyword evidence="11" id="KW-1185">Reference proteome</keyword>
<dbReference type="Gene3D" id="3.40.390.10">
    <property type="entry name" value="Collagenase (Catalytic Domain)"/>
    <property type="match status" value="1"/>
</dbReference>
<gene>
    <name evidence="10" type="ORF">BEMITA_LOCUS10379</name>
</gene>
<proteinExistence type="predicted"/>
<reference evidence="10" key="1">
    <citation type="submission" date="2021-12" db="EMBL/GenBank/DDBJ databases">
        <authorList>
            <person name="King R."/>
        </authorList>
    </citation>
    <scope>NUCLEOTIDE SEQUENCE</scope>
</reference>
<feature type="chain" id="PRO_5040243329" description="Peptidase M12A domain-containing protein" evidence="8">
    <location>
        <begin position="18"/>
        <end position="109"/>
    </location>
</feature>
<dbReference type="PANTHER" id="PTHR10127">
    <property type="entry name" value="DISCOIDIN, CUB, EGF, LAMININ , AND ZINC METALLOPROTEASE DOMAIN CONTAINING"/>
    <property type="match status" value="1"/>
</dbReference>
<dbReference type="PROSITE" id="PS51864">
    <property type="entry name" value="ASTACIN"/>
    <property type="match status" value="1"/>
</dbReference>
<evidence type="ECO:0000313" key="10">
    <source>
        <dbReference type="EMBL" id="CAH0391793.1"/>
    </source>
</evidence>
<accession>A0A9P0AFL5</accession>
<dbReference type="InterPro" id="IPR024079">
    <property type="entry name" value="MetalloPept_cat_dom_sf"/>
</dbReference>
<sequence length="109" mass="12495">MLVLWGLVLALAADVSGRAHVLPNGQVVEVVDEYAKVRRKKRMLKDKSKLWTGAAVPYEFAKSVWSSPAREYETMIEAMEEIMQETCLRFKERSGEEDFVRIDFQGAKE</sequence>
<evidence type="ECO:0000256" key="8">
    <source>
        <dbReference type="SAM" id="SignalP"/>
    </source>
</evidence>
<dbReference type="Proteomes" id="UP001152759">
    <property type="component" value="Chromosome 6"/>
</dbReference>
<dbReference type="GO" id="GO:0006508">
    <property type="term" value="P:proteolysis"/>
    <property type="evidence" value="ECO:0007669"/>
    <property type="project" value="UniProtKB-KW"/>
</dbReference>
<dbReference type="EMBL" id="OU963867">
    <property type="protein sequence ID" value="CAH0391793.1"/>
    <property type="molecule type" value="Genomic_DNA"/>
</dbReference>
<comment type="caution">
    <text evidence="7">Lacks conserved residue(s) required for the propagation of feature annotation.</text>
</comment>
<evidence type="ECO:0000256" key="7">
    <source>
        <dbReference type="PROSITE-ProRule" id="PRU01211"/>
    </source>
</evidence>
<keyword evidence="2" id="KW-0645">Protease</keyword>
<evidence type="ECO:0000313" key="11">
    <source>
        <dbReference type="Proteomes" id="UP001152759"/>
    </source>
</evidence>
<dbReference type="GO" id="GO:0046872">
    <property type="term" value="F:metal ion binding"/>
    <property type="evidence" value="ECO:0007669"/>
    <property type="project" value="UniProtKB-KW"/>
</dbReference>
<name>A0A9P0AFL5_BEMTA</name>
<evidence type="ECO:0000256" key="1">
    <source>
        <dbReference type="ARBA" id="ARBA00001947"/>
    </source>
</evidence>
<dbReference type="GO" id="GO:0004222">
    <property type="term" value="F:metalloendopeptidase activity"/>
    <property type="evidence" value="ECO:0007669"/>
    <property type="project" value="InterPro"/>
</dbReference>
<feature type="domain" description="Peptidase M12A" evidence="9">
    <location>
        <begin position="42"/>
        <end position="109"/>
    </location>
</feature>
<organism evidence="10 11">
    <name type="scientific">Bemisia tabaci</name>
    <name type="common">Sweetpotato whitefly</name>
    <name type="synonym">Aleurodes tabaci</name>
    <dbReference type="NCBI Taxonomy" id="7038"/>
    <lineage>
        <taxon>Eukaryota</taxon>
        <taxon>Metazoa</taxon>
        <taxon>Ecdysozoa</taxon>
        <taxon>Arthropoda</taxon>
        <taxon>Hexapoda</taxon>
        <taxon>Insecta</taxon>
        <taxon>Pterygota</taxon>
        <taxon>Neoptera</taxon>
        <taxon>Paraneoptera</taxon>
        <taxon>Hemiptera</taxon>
        <taxon>Sternorrhyncha</taxon>
        <taxon>Aleyrodoidea</taxon>
        <taxon>Aleyrodidae</taxon>
        <taxon>Aleyrodinae</taxon>
        <taxon>Bemisia</taxon>
    </lineage>
</organism>
<evidence type="ECO:0000256" key="4">
    <source>
        <dbReference type="ARBA" id="ARBA00022801"/>
    </source>
</evidence>
<protein>
    <recommendedName>
        <fullName evidence="9">Peptidase M12A domain-containing protein</fullName>
    </recommendedName>
</protein>
<evidence type="ECO:0000256" key="5">
    <source>
        <dbReference type="ARBA" id="ARBA00022833"/>
    </source>
</evidence>